<evidence type="ECO:0000256" key="5">
    <source>
        <dbReference type="ARBA" id="ARBA00023014"/>
    </source>
</evidence>
<dbReference type="EMBL" id="FLUQ01000002">
    <property type="protein sequence ID" value="SBW03333.1"/>
    <property type="molecule type" value="Genomic_DNA"/>
</dbReference>
<dbReference type="GO" id="GO:0051539">
    <property type="term" value="F:4 iron, 4 sulfur cluster binding"/>
    <property type="evidence" value="ECO:0007669"/>
    <property type="project" value="UniProtKB-KW"/>
</dbReference>
<comment type="similarity">
    <text evidence="6">Belongs to the UPF0313 family.</text>
</comment>
<feature type="binding site" evidence="6">
    <location>
        <position position="340"/>
    </location>
    <ligand>
        <name>[4Fe-4S] cluster</name>
        <dbReference type="ChEBI" id="CHEBI:49883"/>
        <note>4Fe-4S-S-AdoMet</note>
    </ligand>
</feature>
<feature type="region of interest" description="Disordered" evidence="7">
    <location>
        <begin position="592"/>
        <end position="653"/>
    </location>
</feature>
<dbReference type="PANTHER" id="PTHR32331:SF0">
    <property type="entry name" value="UPF0313 PROTEIN YGIQ"/>
    <property type="match status" value="1"/>
</dbReference>
<protein>
    <recommendedName>
        <fullName evidence="8">Radical SAM core domain-containing protein</fullName>
    </recommendedName>
</protein>
<proteinExistence type="inferred from homology"/>
<organism evidence="9">
    <name type="scientific">uncultured delta proteobacterium</name>
    <dbReference type="NCBI Taxonomy" id="34034"/>
    <lineage>
        <taxon>Bacteria</taxon>
        <taxon>Deltaproteobacteria</taxon>
        <taxon>environmental samples</taxon>
    </lineage>
</organism>
<accession>A0A212JVA0</accession>
<evidence type="ECO:0000256" key="4">
    <source>
        <dbReference type="ARBA" id="ARBA00023004"/>
    </source>
</evidence>
<gene>
    <name evidence="9" type="ORF">KL86DPRO_20125</name>
</gene>
<evidence type="ECO:0000256" key="2">
    <source>
        <dbReference type="ARBA" id="ARBA00022691"/>
    </source>
</evidence>
<dbReference type="InterPro" id="IPR022946">
    <property type="entry name" value="UPF0313"/>
</dbReference>
<dbReference type="SFLD" id="SFLDG01082">
    <property type="entry name" value="B12-binding_domain_containing"/>
    <property type="match status" value="1"/>
</dbReference>
<dbReference type="InterPro" id="IPR006638">
    <property type="entry name" value="Elp3/MiaA/NifB-like_rSAM"/>
</dbReference>
<name>A0A212JVA0_9DELT</name>
<dbReference type="PROSITE" id="PS51918">
    <property type="entry name" value="RADICAL_SAM"/>
    <property type="match status" value="1"/>
</dbReference>
<evidence type="ECO:0000256" key="1">
    <source>
        <dbReference type="ARBA" id="ARBA00022485"/>
    </source>
</evidence>
<dbReference type="Pfam" id="PF08497">
    <property type="entry name" value="Radical_SAM_N"/>
    <property type="match status" value="1"/>
</dbReference>
<dbReference type="NCBIfam" id="TIGR03904">
    <property type="entry name" value="SAM_YgiQ"/>
    <property type="match status" value="1"/>
</dbReference>
<dbReference type="Pfam" id="PF11842">
    <property type="entry name" value="DUF3362"/>
    <property type="match status" value="1"/>
</dbReference>
<dbReference type="PANTHER" id="PTHR32331">
    <property type="entry name" value="UPF0313 PROTEIN YGIQ"/>
    <property type="match status" value="1"/>
</dbReference>
<keyword evidence="4 6" id="KW-0408">Iron</keyword>
<dbReference type="HAMAP" id="MF_01251">
    <property type="entry name" value="UPF0313"/>
    <property type="match status" value="1"/>
</dbReference>
<feature type="binding site" evidence="6">
    <location>
        <position position="336"/>
    </location>
    <ligand>
        <name>[4Fe-4S] cluster</name>
        <dbReference type="ChEBI" id="CHEBI:49883"/>
        <note>4Fe-4S-S-AdoMet</note>
    </ligand>
</feature>
<dbReference type="GO" id="GO:0005506">
    <property type="term" value="F:iron ion binding"/>
    <property type="evidence" value="ECO:0007669"/>
    <property type="project" value="UniProtKB-UniRule"/>
</dbReference>
<keyword evidence="3 6" id="KW-0479">Metal-binding</keyword>
<evidence type="ECO:0000256" key="3">
    <source>
        <dbReference type="ARBA" id="ARBA00022723"/>
    </source>
</evidence>
<evidence type="ECO:0000256" key="6">
    <source>
        <dbReference type="HAMAP-Rule" id="MF_01251"/>
    </source>
</evidence>
<dbReference type="SUPFAM" id="SSF102114">
    <property type="entry name" value="Radical SAM enzymes"/>
    <property type="match status" value="1"/>
</dbReference>
<reference evidence="9" key="1">
    <citation type="submission" date="2016-04" db="EMBL/GenBank/DDBJ databases">
        <authorList>
            <person name="Evans L.H."/>
            <person name="Alamgir A."/>
            <person name="Owens N."/>
            <person name="Weber N.D."/>
            <person name="Virtaneva K."/>
            <person name="Barbian K."/>
            <person name="Babar A."/>
            <person name="Rosenke K."/>
        </authorList>
    </citation>
    <scope>NUCLEOTIDE SEQUENCE</scope>
    <source>
        <strain evidence="9">86</strain>
    </source>
</reference>
<keyword evidence="2 6" id="KW-0949">S-adenosyl-L-methionine</keyword>
<feature type="domain" description="Radical SAM core" evidence="8">
    <location>
        <begin position="322"/>
        <end position="595"/>
    </location>
</feature>
<dbReference type="GO" id="GO:0003824">
    <property type="term" value="F:catalytic activity"/>
    <property type="evidence" value="ECO:0007669"/>
    <property type="project" value="InterPro"/>
</dbReference>
<dbReference type="AlphaFoldDB" id="A0A212JVA0"/>
<dbReference type="SFLD" id="SFLDS00029">
    <property type="entry name" value="Radical_SAM"/>
    <property type="match status" value="1"/>
</dbReference>
<comment type="cofactor">
    <cofactor evidence="6">
        <name>[4Fe-4S] cluster</name>
        <dbReference type="ChEBI" id="CHEBI:49883"/>
    </cofactor>
    <text evidence="6">Binds 1 [4Fe-4S] cluster. The cluster is coordinated with 3 cysteines and an exchangeable S-adenosyl-L-methionine.</text>
</comment>
<keyword evidence="1 6" id="KW-0004">4Fe-4S</keyword>
<keyword evidence="5 6" id="KW-0411">Iron-sulfur</keyword>
<dbReference type="InterPro" id="IPR024560">
    <property type="entry name" value="UPF0313_C"/>
</dbReference>
<dbReference type="InterPro" id="IPR013704">
    <property type="entry name" value="UPF0313_N"/>
</dbReference>
<sequence length="653" mass="70955">MPAARPLSQPLFLPMTREEMDALGWEELDILLVSGDAYVDHPSFGTALLGRYLVDRGFRVGVAAQPRWEGDAATEDIARMGRPRLFAGVTAGAIDSMLARYTAFRKQRSDDAYTPGGQAGKRPNRAVIVYANLVRRAFPGLPVVIGGIEASLRRAAHYDFWTDSLRRSILLDSKADVLVYGMGETALEGVAHAAEDAVTQAGQGFGQENAPVRALFAERVRKIPGTAWAVAAKDADMLLPADTLRLPSFEAIEGDPFLLVAATVAMERQVHQGKSPAAQASGDRVVVMNPPVPPLTTAAMDALYALPYSRLPHPSYTDPIPAWEMIRSSITSHRGCGGGCAFCSLALHQTRHIASRGKESILGEARRIAATTVNGKVPAWAGSISDIGGPSANMWQAACTSDATTCGRASCLFPAVCPFFSVDQAKGAAMLREAGRQEGVRHVRVASGVRFDLALADDAALQAYTQEFTGGQLKIAPEHIAEDVLRLMRKPSRAVFEKFLERFGKLSGAAGKEQYVIPYLMSAYPGCTDAHMRELAAWLKQRNWSPRQVQCFIPTPGTVATAMYYAGKDVKGEPIPVARTDADRMRQHYILLGQEKGGRPFDGKGGREERRFGAEKKGRGERDEAPHTKRNGEGRRDRGGRFSDGGREKKKRH</sequence>
<evidence type="ECO:0000313" key="9">
    <source>
        <dbReference type="EMBL" id="SBW03333.1"/>
    </source>
</evidence>
<dbReference type="InterPro" id="IPR007197">
    <property type="entry name" value="rSAM"/>
</dbReference>
<dbReference type="SMART" id="SM00729">
    <property type="entry name" value="Elp3"/>
    <property type="match status" value="1"/>
</dbReference>
<evidence type="ECO:0000256" key="7">
    <source>
        <dbReference type="SAM" id="MobiDB-lite"/>
    </source>
</evidence>
<feature type="compositionally biased region" description="Basic and acidic residues" evidence="7">
    <location>
        <begin position="596"/>
        <end position="647"/>
    </location>
</feature>
<feature type="binding site" evidence="6">
    <location>
        <position position="343"/>
    </location>
    <ligand>
        <name>[4Fe-4S] cluster</name>
        <dbReference type="ChEBI" id="CHEBI:49883"/>
        <note>4Fe-4S-S-AdoMet</note>
    </ligand>
</feature>
<evidence type="ECO:0000259" key="8">
    <source>
        <dbReference type="PROSITE" id="PS51918"/>
    </source>
</evidence>
<dbReference type="SFLD" id="SFLDG01069">
    <property type="entry name" value="UPF0313"/>
    <property type="match status" value="1"/>
</dbReference>
<dbReference type="InterPro" id="IPR058240">
    <property type="entry name" value="rSAM_sf"/>
</dbReference>